<reference evidence="4 6" key="2">
    <citation type="submission" date="2016-08" db="EMBL/GenBank/DDBJ databases">
        <authorList>
            <person name="Varghese N."/>
            <person name="Submissions Spin"/>
        </authorList>
    </citation>
    <scope>NUCLEOTIDE SEQUENCE [LARGE SCALE GENOMIC DNA]</scope>
    <source>
        <strain evidence="4 6">HL-109</strain>
    </source>
</reference>
<dbReference type="EMBL" id="LJSX01000008">
    <property type="protein sequence ID" value="KPQ11386.1"/>
    <property type="molecule type" value="Genomic_DNA"/>
</dbReference>
<feature type="signal peptide" evidence="2">
    <location>
        <begin position="1"/>
        <end position="19"/>
    </location>
</feature>
<evidence type="ECO:0000256" key="1">
    <source>
        <dbReference type="SAM" id="MobiDB-lite"/>
    </source>
</evidence>
<dbReference type="STRING" id="1653334.GA0071312_2937"/>
<proteinExistence type="predicted"/>
<dbReference type="AlphaFoldDB" id="A0A0N8KEH9"/>
<evidence type="ECO:0000256" key="2">
    <source>
        <dbReference type="SAM" id="SignalP"/>
    </source>
</evidence>
<name>A0A0N8KEH9_9HYPH</name>
<accession>A0A0N8KEH9</accession>
<gene>
    <name evidence="4" type="ORF">GA0071312_2937</name>
    <name evidence="3" type="ORF">HLUCCO17_07040</name>
</gene>
<keyword evidence="6" id="KW-1185">Reference proteome</keyword>
<evidence type="ECO:0000313" key="4">
    <source>
        <dbReference type="EMBL" id="SCC81964.1"/>
    </source>
</evidence>
<comment type="caution">
    <text evidence="3">The sequence shown here is derived from an EMBL/GenBank/DDBJ whole genome shotgun (WGS) entry which is preliminary data.</text>
</comment>
<dbReference type="Proteomes" id="UP000050497">
    <property type="component" value="Unassembled WGS sequence"/>
</dbReference>
<feature type="chain" id="PRO_5006027850" evidence="2">
    <location>
        <begin position="20"/>
        <end position="583"/>
    </location>
</feature>
<keyword evidence="2" id="KW-0732">Signal</keyword>
<feature type="compositionally biased region" description="Acidic residues" evidence="1">
    <location>
        <begin position="230"/>
        <end position="255"/>
    </location>
</feature>
<protein>
    <submittedName>
        <fullName evidence="3">Putative phospholipid-binding domain</fullName>
    </submittedName>
</protein>
<evidence type="ECO:0000313" key="6">
    <source>
        <dbReference type="Proteomes" id="UP000182800"/>
    </source>
</evidence>
<dbReference type="RefSeq" id="WP_074445549.1">
    <property type="nucleotide sequence ID" value="NZ_FMBM01000002.1"/>
</dbReference>
<evidence type="ECO:0000313" key="5">
    <source>
        <dbReference type="Proteomes" id="UP000050497"/>
    </source>
</evidence>
<dbReference type="EMBL" id="FMBM01000002">
    <property type="protein sequence ID" value="SCC81964.1"/>
    <property type="molecule type" value="Genomic_DNA"/>
</dbReference>
<organism evidence="3 5">
    <name type="scientific">Saliniramus fredricksonii</name>
    <dbReference type="NCBI Taxonomy" id="1653334"/>
    <lineage>
        <taxon>Bacteria</taxon>
        <taxon>Pseudomonadati</taxon>
        <taxon>Pseudomonadota</taxon>
        <taxon>Alphaproteobacteria</taxon>
        <taxon>Hyphomicrobiales</taxon>
        <taxon>Salinarimonadaceae</taxon>
        <taxon>Saliniramus</taxon>
    </lineage>
</organism>
<evidence type="ECO:0000313" key="3">
    <source>
        <dbReference type="EMBL" id="KPQ11386.1"/>
    </source>
</evidence>
<feature type="region of interest" description="Disordered" evidence="1">
    <location>
        <begin position="221"/>
        <end position="260"/>
    </location>
</feature>
<dbReference type="Proteomes" id="UP000182800">
    <property type="component" value="Unassembled WGS sequence"/>
</dbReference>
<sequence>MIATRAALFAMLSAGIPLASGHVSSLALAQAVSPDILTQDLPLLVEEDDGLAEADIRAALEGLHPVFSAAAWEAVRPGAETALPMLQDAFLPEGFAAGAPQFSLEGVALAVAQRETRILAARLFMLDGAIVLTDVTLSNLAGEARAETIVLAHETIGHLGDFLTAEAESRIYPADAGFVTALDLRLDTREIVREDRPGPAFKAMMQTEGLLVEGLHVRFPDDPRDRAQESGEESADDAPEGDTGEVVPEDSEAEAEAPVTTGAGARRLFVERILGGATRGEAVFAGEASFSLARFEGAVSGSLEALSPRRLLAHLEQEPAHFATQPAGEGRIDVDLSDFVMQVSGRRGVGANSAPPAPVDMLIGEGALSVAVERDGVVTLAGHVGAAEAAPQILAGTPLEAAAIQVAATASTSADRLFGEGRLHARLAPGYGVDLDLWLDAPGLLTLRNAADVDLPDNLRASLRGGRMAALLPLIFESTARRLTFAMIDEGLGALVEAGTGRSLREWVADAVAAEAPAGGGGGMEAMTLQLALGQLEGVFVMLEDEGSVRLEATSERPASLVLQALEFLRSARPVAEKAEIRP</sequence>
<reference evidence="3 5" key="1">
    <citation type="submission" date="2015-09" db="EMBL/GenBank/DDBJ databases">
        <title>Identification and resolution of microdiversity through metagenomic sequencing of parallel consortia.</title>
        <authorList>
            <person name="Nelson W.C."/>
            <person name="Romine M.F."/>
            <person name="Lindemann S.R."/>
        </authorList>
    </citation>
    <scope>NUCLEOTIDE SEQUENCE [LARGE SCALE GENOMIC DNA]</scope>
    <source>
        <strain evidence="3">HL-109</strain>
    </source>
</reference>